<feature type="domain" description="DC1" evidence="2">
    <location>
        <begin position="69"/>
        <end position="113"/>
    </location>
</feature>
<proteinExistence type="predicted"/>
<dbReference type="Pfam" id="PF03107">
    <property type="entry name" value="C1_2"/>
    <property type="match status" value="3"/>
</dbReference>
<sequence>MELQHFSHNHPLIFNNDMQTNNHSIDETCCSACGENLSSTSPAGHYGCVECKYFLHKTCAELPNEINHFLHPQHPLTLIAEFNSYNYCNACTDLSDGFFYDCVKCNFCIHSTCSSLPRVRKFECHQHPITLHINPAEESSIGICQICNIKTTPSCVAYYCTDCNFAAHFLCVHEEI</sequence>
<organism evidence="3 4">
    <name type="scientific">Citrus x changshan-huyou</name>
    <dbReference type="NCBI Taxonomy" id="2935761"/>
    <lineage>
        <taxon>Eukaryota</taxon>
        <taxon>Viridiplantae</taxon>
        <taxon>Streptophyta</taxon>
        <taxon>Embryophyta</taxon>
        <taxon>Tracheophyta</taxon>
        <taxon>Spermatophyta</taxon>
        <taxon>Magnoliopsida</taxon>
        <taxon>eudicotyledons</taxon>
        <taxon>Gunneridae</taxon>
        <taxon>Pentapetalae</taxon>
        <taxon>rosids</taxon>
        <taxon>malvids</taxon>
        <taxon>Sapindales</taxon>
        <taxon>Rutaceae</taxon>
        <taxon>Aurantioideae</taxon>
        <taxon>Citrus</taxon>
    </lineage>
</organism>
<dbReference type="SUPFAM" id="SSF57889">
    <property type="entry name" value="Cysteine-rich domain"/>
    <property type="match status" value="1"/>
</dbReference>
<feature type="domain" description="DC1" evidence="2">
    <location>
        <begin position="124"/>
        <end position="172"/>
    </location>
</feature>
<evidence type="ECO:0000259" key="2">
    <source>
        <dbReference type="Pfam" id="PF03107"/>
    </source>
</evidence>
<dbReference type="EMBL" id="JBCGBO010000006">
    <property type="protein sequence ID" value="KAK9193917.1"/>
    <property type="molecule type" value="Genomic_DNA"/>
</dbReference>
<dbReference type="PANTHER" id="PTHR46288:SF27">
    <property type="entry name" value="CYSTEINE_HISTIDINE-RICH C1 DOMAIN FAMILY PROTEIN"/>
    <property type="match status" value="1"/>
</dbReference>
<evidence type="ECO:0000256" key="1">
    <source>
        <dbReference type="ARBA" id="ARBA00022737"/>
    </source>
</evidence>
<reference evidence="3 4" key="1">
    <citation type="submission" date="2024-05" db="EMBL/GenBank/DDBJ databases">
        <title>Haplotype-resolved chromosome-level genome assembly of Huyou (Citrus changshanensis).</title>
        <authorList>
            <person name="Miao C."/>
            <person name="Chen W."/>
            <person name="Wu Y."/>
            <person name="Wang L."/>
            <person name="Zhao S."/>
            <person name="Grierson D."/>
            <person name="Xu C."/>
            <person name="Chen K."/>
        </authorList>
    </citation>
    <scope>NUCLEOTIDE SEQUENCE [LARGE SCALE GENOMIC DNA]</scope>
    <source>
        <strain evidence="3">01-14</strain>
        <tissue evidence="3">Leaf</tissue>
    </source>
</reference>
<keyword evidence="1" id="KW-0677">Repeat</keyword>
<dbReference type="AlphaFoldDB" id="A0AAP0QGH6"/>
<feature type="domain" description="DC1" evidence="2">
    <location>
        <begin position="6"/>
        <end position="60"/>
    </location>
</feature>
<gene>
    <name evidence="3" type="ORF">WN944_004618</name>
</gene>
<evidence type="ECO:0000313" key="3">
    <source>
        <dbReference type="EMBL" id="KAK9193917.1"/>
    </source>
</evidence>
<protein>
    <recommendedName>
        <fullName evidence="2">DC1 domain-containing protein</fullName>
    </recommendedName>
</protein>
<evidence type="ECO:0000313" key="4">
    <source>
        <dbReference type="Proteomes" id="UP001428341"/>
    </source>
</evidence>
<dbReference type="InterPro" id="IPR046349">
    <property type="entry name" value="C1-like_sf"/>
</dbReference>
<dbReference type="PANTHER" id="PTHR46288">
    <property type="entry name" value="PHORBOL-ESTER/DAG-TYPE DOMAIN-CONTAINING PROTEIN"/>
    <property type="match status" value="1"/>
</dbReference>
<name>A0AAP0QGH6_9ROSI</name>
<dbReference type="Proteomes" id="UP001428341">
    <property type="component" value="Unassembled WGS sequence"/>
</dbReference>
<dbReference type="InterPro" id="IPR004146">
    <property type="entry name" value="DC1"/>
</dbReference>
<keyword evidence="4" id="KW-1185">Reference proteome</keyword>
<comment type="caution">
    <text evidence="3">The sequence shown here is derived from an EMBL/GenBank/DDBJ whole genome shotgun (WGS) entry which is preliminary data.</text>
</comment>
<accession>A0AAP0QGH6</accession>